<dbReference type="PANTHER" id="PTHR11241:SF0">
    <property type="entry name" value="DEOXYURIDINE 5'-TRIPHOSPHATE NUCLEOTIDOHYDROLASE"/>
    <property type="match status" value="1"/>
</dbReference>
<protein>
    <recommendedName>
        <fullName evidence="2">dUTP diphosphatase</fullName>
        <ecNumber evidence="2">3.6.1.23</ecNumber>
    </recommendedName>
</protein>
<sequence length="154" mass="16917">MGRDQDLRLKVWRCDPRASLPEKASPGAVGWDIRALEDTVVPPQAQVLVRTGLVIAAPPPYAMFLFPRSSLFRKKGLIFPHSAGIIDFDYCGAEDELKVPVLNLRAEPVLIKAGERIAQLVFLKALVEAPWEVLEEPPTPSSRGGFGSTGGYHR</sequence>
<feature type="region of interest" description="Disordered" evidence="6">
    <location>
        <begin position="135"/>
        <end position="154"/>
    </location>
</feature>
<feature type="compositionally biased region" description="Gly residues" evidence="6">
    <location>
        <begin position="144"/>
        <end position="154"/>
    </location>
</feature>
<evidence type="ECO:0000256" key="3">
    <source>
        <dbReference type="ARBA" id="ARBA00022801"/>
    </source>
</evidence>
<dbReference type="InterPro" id="IPR033704">
    <property type="entry name" value="dUTPase_trimeric"/>
</dbReference>
<dbReference type="InterPro" id="IPR029054">
    <property type="entry name" value="dUTPase-like"/>
</dbReference>
<evidence type="ECO:0000256" key="6">
    <source>
        <dbReference type="SAM" id="MobiDB-lite"/>
    </source>
</evidence>
<dbReference type="GO" id="GO:0006226">
    <property type="term" value="P:dUMP biosynthetic process"/>
    <property type="evidence" value="ECO:0007669"/>
    <property type="project" value="InterPro"/>
</dbReference>
<dbReference type="NCBIfam" id="TIGR00576">
    <property type="entry name" value="dut"/>
    <property type="match status" value="1"/>
</dbReference>
<dbReference type="Proteomes" id="UP000886101">
    <property type="component" value="Unassembled WGS sequence"/>
</dbReference>
<accession>A0A7V5U1Z6</accession>
<dbReference type="PANTHER" id="PTHR11241">
    <property type="entry name" value="DEOXYURIDINE 5'-TRIPHOSPHATE NUCLEOTIDOHYDROLASE"/>
    <property type="match status" value="1"/>
</dbReference>
<evidence type="ECO:0000256" key="1">
    <source>
        <dbReference type="ARBA" id="ARBA00006581"/>
    </source>
</evidence>
<dbReference type="AlphaFoldDB" id="A0A7V5U1Z6"/>
<comment type="similarity">
    <text evidence="1">Belongs to the dUTPase family.</text>
</comment>
<dbReference type="InterPro" id="IPR036157">
    <property type="entry name" value="dUTPase-like_sf"/>
</dbReference>
<keyword evidence="3 8" id="KW-0378">Hydrolase</keyword>
<keyword evidence="4" id="KW-0546">Nucleotide metabolism</keyword>
<comment type="caution">
    <text evidence="8">The sequence shown here is derived from an EMBL/GenBank/DDBJ whole genome shotgun (WGS) entry which is preliminary data.</text>
</comment>
<dbReference type="CDD" id="cd07557">
    <property type="entry name" value="trimeric_dUTPase"/>
    <property type="match status" value="1"/>
</dbReference>
<dbReference type="EC" id="3.6.1.23" evidence="2"/>
<dbReference type="GO" id="GO:0004170">
    <property type="term" value="F:dUTP diphosphatase activity"/>
    <property type="evidence" value="ECO:0007669"/>
    <property type="project" value="UniProtKB-EC"/>
</dbReference>
<gene>
    <name evidence="8" type="primary">dut</name>
    <name evidence="8" type="ORF">ENJ96_01975</name>
</gene>
<comment type="catalytic activity">
    <reaction evidence="5">
        <text>dUTP + H2O = dUMP + diphosphate + H(+)</text>
        <dbReference type="Rhea" id="RHEA:10248"/>
        <dbReference type="ChEBI" id="CHEBI:15377"/>
        <dbReference type="ChEBI" id="CHEBI:15378"/>
        <dbReference type="ChEBI" id="CHEBI:33019"/>
        <dbReference type="ChEBI" id="CHEBI:61555"/>
        <dbReference type="ChEBI" id="CHEBI:246422"/>
        <dbReference type="EC" id="3.6.1.23"/>
    </reaction>
</comment>
<dbReference type="GO" id="GO:0000287">
    <property type="term" value="F:magnesium ion binding"/>
    <property type="evidence" value="ECO:0007669"/>
    <property type="project" value="InterPro"/>
</dbReference>
<dbReference type="SUPFAM" id="SSF51283">
    <property type="entry name" value="dUTPase-like"/>
    <property type="match status" value="1"/>
</dbReference>
<proteinExistence type="inferred from homology"/>
<evidence type="ECO:0000256" key="2">
    <source>
        <dbReference type="ARBA" id="ARBA00012379"/>
    </source>
</evidence>
<evidence type="ECO:0000256" key="5">
    <source>
        <dbReference type="ARBA" id="ARBA00047686"/>
    </source>
</evidence>
<organism evidence="8">
    <name type="scientific">Thermodesulfatator atlanticus</name>
    <dbReference type="NCBI Taxonomy" id="501497"/>
    <lineage>
        <taxon>Bacteria</taxon>
        <taxon>Pseudomonadati</taxon>
        <taxon>Thermodesulfobacteriota</taxon>
        <taxon>Thermodesulfobacteria</taxon>
        <taxon>Thermodesulfobacteriales</taxon>
        <taxon>Thermodesulfatatoraceae</taxon>
        <taxon>Thermodesulfatator</taxon>
    </lineage>
</organism>
<dbReference type="Gene3D" id="2.70.40.10">
    <property type="match status" value="1"/>
</dbReference>
<evidence type="ECO:0000259" key="7">
    <source>
        <dbReference type="Pfam" id="PF00692"/>
    </source>
</evidence>
<name>A0A7V5U1Z6_9BACT</name>
<reference evidence="8" key="1">
    <citation type="journal article" date="2020" name="mSystems">
        <title>Genome- and Community-Level Interaction Insights into Carbon Utilization and Element Cycling Functions of Hydrothermarchaeota in Hydrothermal Sediment.</title>
        <authorList>
            <person name="Zhou Z."/>
            <person name="Liu Y."/>
            <person name="Xu W."/>
            <person name="Pan J."/>
            <person name="Luo Z.H."/>
            <person name="Li M."/>
        </authorList>
    </citation>
    <scope>NUCLEOTIDE SEQUENCE [LARGE SCALE GENOMIC DNA]</scope>
    <source>
        <strain evidence="8">HyVt-533</strain>
    </source>
</reference>
<evidence type="ECO:0000313" key="8">
    <source>
        <dbReference type="EMBL" id="HHI96600.1"/>
    </source>
</evidence>
<evidence type="ECO:0000256" key="4">
    <source>
        <dbReference type="ARBA" id="ARBA00023080"/>
    </source>
</evidence>
<dbReference type="InterPro" id="IPR008181">
    <property type="entry name" value="dUTPase"/>
</dbReference>
<dbReference type="EMBL" id="DROK01000056">
    <property type="protein sequence ID" value="HHI96600.1"/>
    <property type="molecule type" value="Genomic_DNA"/>
</dbReference>
<feature type="domain" description="dUTPase-like" evidence="7">
    <location>
        <begin position="18"/>
        <end position="150"/>
    </location>
</feature>
<dbReference type="Pfam" id="PF00692">
    <property type="entry name" value="dUTPase"/>
    <property type="match status" value="1"/>
</dbReference>
<dbReference type="GO" id="GO:0046081">
    <property type="term" value="P:dUTP catabolic process"/>
    <property type="evidence" value="ECO:0007669"/>
    <property type="project" value="InterPro"/>
</dbReference>